<dbReference type="InterPro" id="IPR049874">
    <property type="entry name" value="ROK_cs"/>
</dbReference>
<dbReference type="PROSITE" id="PS01125">
    <property type="entry name" value="ROK"/>
    <property type="match status" value="1"/>
</dbReference>
<accession>A0AB39L4A1</accession>
<dbReference type="RefSeq" id="WP_369046167.1">
    <property type="nucleotide sequence ID" value="NZ_CP163302.1"/>
</dbReference>
<dbReference type="InterPro" id="IPR043129">
    <property type="entry name" value="ATPase_NBD"/>
</dbReference>
<dbReference type="InterPro" id="IPR036388">
    <property type="entry name" value="WH-like_DNA-bd_sf"/>
</dbReference>
<evidence type="ECO:0000256" key="1">
    <source>
        <dbReference type="ARBA" id="ARBA00006479"/>
    </source>
</evidence>
<name>A0AB39L4A1_9MICC</name>
<dbReference type="InterPro" id="IPR036390">
    <property type="entry name" value="WH_DNA-bd_sf"/>
</dbReference>
<dbReference type="Gene3D" id="3.30.420.40">
    <property type="match status" value="2"/>
</dbReference>
<dbReference type="KEGG" id="spue:AB5L97_01310"/>
<evidence type="ECO:0000313" key="2">
    <source>
        <dbReference type="EMBL" id="XDP45690.1"/>
    </source>
</evidence>
<dbReference type="InterPro" id="IPR000600">
    <property type="entry name" value="ROK"/>
</dbReference>
<comment type="similarity">
    <text evidence="1">Belongs to the ROK (NagC/XylR) family.</text>
</comment>
<dbReference type="SUPFAM" id="SSF46785">
    <property type="entry name" value="Winged helix' DNA-binding domain"/>
    <property type="match status" value="1"/>
</dbReference>
<dbReference type="Gene3D" id="1.10.10.10">
    <property type="entry name" value="Winged helix-like DNA-binding domain superfamily/Winged helix DNA-binding domain"/>
    <property type="match status" value="1"/>
</dbReference>
<reference evidence="2" key="1">
    <citation type="submission" date="2024-07" db="EMBL/GenBank/DDBJ databases">
        <authorList>
            <person name="fu j."/>
        </authorList>
    </citation>
    <scope>NUCLEOTIDE SEQUENCE</scope>
    <source>
        <strain evidence="2">P10A9</strain>
    </source>
</reference>
<dbReference type="SUPFAM" id="SSF53067">
    <property type="entry name" value="Actin-like ATPase domain"/>
    <property type="match status" value="1"/>
</dbReference>
<dbReference type="PANTHER" id="PTHR18964">
    <property type="entry name" value="ROK (REPRESSOR, ORF, KINASE) FAMILY"/>
    <property type="match status" value="1"/>
</dbReference>
<dbReference type="Pfam" id="PF13412">
    <property type="entry name" value="HTH_24"/>
    <property type="match status" value="1"/>
</dbReference>
<dbReference type="Pfam" id="PF00480">
    <property type="entry name" value="ROK"/>
    <property type="match status" value="1"/>
</dbReference>
<dbReference type="AlphaFoldDB" id="A0AB39L4A1"/>
<protein>
    <submittedName>
        <fullName evidence="2">ROK family protein</fullName>
    </submittedName>
</protein>
<organism evidence="2">
    <name type="scientific">Sinomonas puerhi</name>
    <dbReference type="NCBI Taxonomy" id="3238584"/>
    <lineage>
        <taxon>Bacteria</taxon>
        <taxon>Bacillati</taxon>
        <taxon>Actinomycetota</taxon>
        <taxon>Actinomycetes</taxon>
        <taxon>Micrococcales</taxon>
        <taxon>Micrococcaceae</taxon>
        <taxon>Sinomonas</taxon>
    </lineage>
</organism>
<gene>
    <name evidence="2" type="ORF">AB5L97_01310</name>
</gene>
<dbReference type="EMBL" id="CP163302">
    <property type="protein sequence ID" value="XDP45690.1"/>
    <property type="molecule type" value="Genomic_DNA"/>
</dbReference>
<dbReference type="PANTHER" id="PTHR18964:SF173">
    <property type="entry name" value="GLUCOKINASE"/>
    <property type="match status" value="1"/>
</dbReference>
<sequence length="406" mass="42194">MLERKLEEATVSDRQFGVAQGAASHGRILELIRTAGGLSRQQLLSATGMSRATLYERLDALGRAGYVYEAEALAATGGRRSRNIRFDDRGRVILALALGQTRATASVADTDGSVLRSVTLDHDIADPAEDVLAPLVEAGHSLLASGEASESLIGVGVGFPAPIEAGTGRLVHATTVPTWRADAAVTLLGGTWDVPLVVENDAMAAALGERSGDDETLVYVKVGTGIGCGIVIDGSILRGARGAAGSIGHIRMAREGPICRCGRHGCLAAFSSGLAISHNFSSNRHLGLDEIRVAAEQGDEEVNQILRSAADILGSALSATITTINPHRLVLGGRIGSLPVFIDGVRERVLTDVVERISDGLAVDAGAPDDRSAVRGLATLVMRKVFAAQTVDDSISNSLQATGQTA</sequence>
<proteinExistence type="inferred from homology"/>